<dbReference type="PANTHER" id="PTHR42715:SF10">
    <property type="entry name" value="BETA-GLUCOSIDASE"/>
    <property type="match status" value="1"/>
</dbReference>
<sequence length="992" mass="108128">MKRRFLLSKITASIVTCVMLMTPCISAYAATTSNAVSEREKRNAELSMNAATEGMVLLENKNNSLPIASKGKIALFGGGAYGTIKGGTGSGDVNERYKVSVWDAFKNAGYNITTSGWLEGYKEKYDKGLAEYNKKYAGNLLVSAYSLPDYKLTDEDIKAAAGTDTAIYVISRSSGEGKDRTASKGDYYLSDEEYGNIKKMAESFKNSIVVLNVGGVIDTNFVKEIQELDSVLLISQAGMEGGTAVVKMLDGEVTPSGKLTDTWAANYSDYPSSATFSSNDGNNTQEDYKEGIYVGYRYFDSFNKKPNYEFGYGLSYTTFDMNVVSVEANEKQVTVKVKVKNTGKYSGKEVAEVYFSAPDGKLDKPYQELAGCGKTDLLAPGESQTLTIGYDTSEMSSYNESDASYIMEKGNYIVRVGNSSRNTHVAAVLTLDSDVATEKLSNQMKLDKNIDVLSDKGATHYSYSGEADEIGKAQKINLSAQALNLIDGNNASKYDNEETTTYIPKDSNEAIKNISPYKQNIEKVDVKKDAKLIDVYNNKISMEQFVAGLPNEKLADIVEGVGMGGSSSIVGAQANSVKGAAGETTGNYYDTDGIPNIVLSDGPAGIRITQSYEENNKTYYQYATAWPIGSLLAQTWNPKMVEEVSNGIGQEMLEFGVTLWLAPGMNIHRNPLCGRNFEYYSEDPFITGTMGAAATRGVQANPGIGVTIKHFAVNNQEDSRFFENNTVSERTLREIYLKGFEMAVKNAQPMAIMSSYNKINGKYSGANYDLLTDIARGEWKFDGLVMTDWFSQAKPVESMHAGNDLIMPGGSQLEILQGIEDCPPTFAKDGYVDTKTTFNFTGTGVDIKKVELWNDFIPSSDGKATVAAKVTAGTALNAKAIEMIKAGKASISFDKKDAQNSTSKVNDSDVMSVTSSYDRTVTYKGNYLDNNTLSLGDVQRSASRVLNTIMQSTQFAKMNSDKGVTAKSYTKKYNNLKDYLELAKDNVVAGNK</sequence>
<dbReference type="Gene3D" id="3.40.50.1700">
    <property type="entry name" value="Glycoside hydrolase family 3 C-terminal domain"/>
    <property type="match status" value="1"/>
</dbReference>
<dbReference type="InterPro" id="IPR001764">
    <property type="entry name" value="Glyco_hydro_3_N"/>
</dbReference>
<dbReference type="Pfam" id="PF00933">
    <property type="entry name" value="Glyco_hydro_3"/>
    <property type="match status" value="1"/>
</dbReference>
<gene>
    <name evidence="5" type="primary">bglA5</name>
    <name evidence="5" type="ORF">Cspa_c47760</name>
</gene>
<feature type="domain" description="Fibronectin type III-like" evidence="4">
    <location>
        <begin position="349"/>
        <end position="420"/>
    </location>
</feature>
<organism evidence="5 6">
    <name type="scientific">Clostridium saccharoperbutylacetonicum N1-4(HMT)</name>
    <dbReference type="NCBI Taxonomy" id="931276"/>
    <lineage>
        <taxon>Bacteria</taxon>
        <taxon>Bacillati</taxon>
        <taxon>Bacillota</taxon>
        <taxon>Clostridia</taxon>
        <taxon>Eubacteriales</taxon>
        <taxon>Clostridiaceae</taxon>
        <taxon>Clostridium</taxon>
    </lineage>
</organism>
<dbReference type="InterPro" id="IPR036881">
    <property type="entry name" value="Glyco_hydro_3_C_sf"/>
</dbReference>
<evidence type="ECO:0000256" key="3">
    <source>
        <dbReference type="SAM" id="SignalP"/>
    </source>
</evidence>
<dbReference type="EC" id="3.2.1.21" evidence="5"/>
<accession>M1MKR0</accession>
<proteinExistence type="inferred from homology"/>
<evidence type="ECO:0000256" key="1">
    <source>
        <dbReference type="ARBA" id="ARBA00005336"/>
    </source>
</evidence>
<feature type="chain" id="PRO_5004015579" evidence="3">
    <location>
        <begin position="30"/>
        <end position="992"/>
    </location>
</feature>
<dbReference type="Pfam" id="PF01915">
    <property type="entry name" value="Glyco_hydro_3_C"/>
    <property type="match status" value="1"/>
</dbReference>
<keyword evidence="5" id="KW-0326">Glycosidase</keyword>
<dbReference type="PANTHER" id="PTHR42715">
    <property type="entry name" value="BETA-GLUCOSIDASE"/>
    <property type="match status" value="1"/>
</dbReference>
<dbReference type="Proteomes" id="UP000011728">
    <property type="component" value="Chromosome"/>
</dbReference>
<feature type="signal peptide" evidence="3">
    <location>
        <begin position="1"/>
        <end position="29"/>
    </location>
</feature>
<keyword evidence="3" id="KW-0732">Signal</keyword>
<dbReference type="Gene3D" id="3.20.20.300">
    <property type="entry name" value="Glycoside hydrolase, family 3, N-terminal domain"/>
    <property type="match status" value="1"/>
</dbReference>
<dbReference type="Pfam" id="PF14310">
    <property type="entry name" value="Fn3-like"/>
    <property type="match status" value="1"/>
</dbReference>
<dbReference type="SUPFAM" id="SSF51445">
    <property type="entry name" value="(Trans)glycosidases"/>
    <property type="match status" value="1"/>
</dbReference>
<evidence type="ECO:0000313" key="6">
    <source>
        <dbReference type="Proteomes" id="UP000011728"/>
    </source>
</evidence>
<dbReference type="GO" id="GO:0005975">
    <property type="term" value="P:carbohydrate metabolic process"/>
    <property type="evidence" value="ECO:0007669"/>
    <property type="project" value="InterPro"/>
</dbReference>
<dbReference type="InterPro" id="IPR036962">
    <property type="entry name" value="Glyco_hydro_3_N_sf"/>
</dbReference>
<protein>
    <submittedName>
        <fullName evidence="5">Beta-glucosidase A</fullName>
        <ecNumber evidence="5">3.2.1.21</ecNumber>
    </submittedName>
</protein>
<dbReference type="HOGENOM" id="CLU_005235_2_0_9"/>
<dbReference type="EMBL" id="CP004121">
    <property type="protein sequence ID" value="AGF58529.1"/>
    <property type="molecule type" value="Genomic_DNA"/>
</dbReference>
<dbReference type="eggNOG" id="COG1472">
    <property type="taxonomic scope" value="Bacteria"/>
</dbReference>
<dbReference type="KEGG" id="csr:Cspa_c47760"/>
<keyword evidence="6" id="KW-1185">Reference proteome</keyword>
<evidence type="ECO:0000259" key="4">
    <source>
        <dbReference type="SMART" id="SM01217"/>
    </source>
</evidence>
<dbReference type="PATRIC" id="fig|931276.5.peg.4814"/>
<dbReference type="InterPro" id="IPR026891">
    <property type="entry name" value="Fn3-like"/>
</dbReference>
<dbReference type="OrthoDB" id="9805821at2"/>
<dbReference type="SUPFAM" id="SSF52279">
    <property type="entry name" value="Beta-D-glucan exohydrolase, C-terminal domain"/>
    <property type="match status" value="1"/>
</dbReference>
<keyword evidence="2 5" id="KW-0378">Hydrolase</keyword>
<dbReference type="SMART" id="SM01217">
    <property type="entry name" value="Fn3_like"/>
    <property type="match status" value="1"/>
</dbReference>
<dbReference type="InterPro" id="IPR013783">
    <property type="entry name" value="Ig-like_fold"/>
</dbReference>
<name>M1MKR0_9CLOT</name>
<dbReference type="AlphaFoldDB" id="M1MKR0"/>
<dbReference type="GO" id="GO:0008422">
    <property type="term" value="F:beta-glucosidase activity"/>
    <property type="evidence" value="ECO:0007669"/>
    <property type="project" value="UniProtKB-EC"/>
</dbReference>
<evidence type="ECO:0000313" key="5">
    <source>
        <dbReference type="EMBL" id="AGF58529.1"/>
    </source>
</evidence>
<dbReference type="PRINTS" id="PR00133">
    <property type="entry name" value="GLHYDRLASE3"/>
</dbReference>
<dbReference type="InterPro" id="IPR002772">
    <property type="entry name" value="Glyco_hydro_3_C"/>
</dbReference>
<evidence type="ECO:0000256" key="2">
    <source>
        <dbReference type="ARBA" id="ARBA00022801"/>
    </source>
</evidence>
<dbReference type="STRING" id="36745.CLSAP_45490"/>
<dbReference type="InterPro" id="IPR050288">
    <property type="entry name" value="Cellulose_deg_GH3"/>
</dbReference>
<comment type="similarity">
    <text evidence="1">Belongs to the glycosyl hydrolase 3 family.</text>
</comment>
<dbReference type="InterPro" id="IPR017853">
    <property type="entry name" value="GH"/>
</dbReference>
<dbReference type="Gene3D" id="2.60.40.10">
    <property type="entry name" value="Immunoglobulins"/>
    <property type="match status" value="1"/>
</dbReference>
<reference evidence="5 6" key="1">
    <citation type="submission" date="2013-02" db="EMBL/GenBank/DDBJ databases">
        <title>Genome sequence of Clostridium saccharoperbutylacetonicum N1-4(HMT).</title>
        <authorList>
            <person name="Poehlein A."/>
            <person name="Daniel R."/>
        </authorList>
    </citation>
    <scope>NUCLEOTIDE SEQUENCE [LARGE SCALE GENOMIC DNA]</scope>
    <source>
        <strain evidence="6">N1-4(HMT)</strain>
    </source>
</reference>
<dbReference type="RefSeq" id="WP_015394838.1">
    <property type="nucleotide sequence ID" value="NC_020291.1"/>
</dbReference>